<keyword evidence="4" id="KW-1185">Reference proteome</keyword>
<reference evidence="4" key="1">
    <citation type="journal article" date="2017" name="Genome Biol.">
        <title>Comparative genomics reveals high biological diversity and specific adaptations in the industrially and medically important fungal genus Aspergillus.</title>
        <authorList>
            <person name="de Vries R.P."/>
            <person name="Riley R."/>
            <person name="Wiebenga A."/>
            <person name="Aguilar-Osorio G."/>
            <person name="Amillis S."/>
            <person name="Uchima C.A."/>
            <person name="Anderluh G."/>
            <person name="Asadollahi M."/>
            <person name="Askin M."/>
            <person name="Barry K."/>
            <person name="Battaglia E."/>
            <person name="Bayram O."/>
            <person name="Benocci T."/>
            <person name="Braus-Stromeyer S.A."/>
            <person name="Caldana C."/>
            <person name="Canovas D."/>
            <person name="Cerqueira G.C."/>
            <person name="Chen F."/>
            <person name="Chen W."/>
            <person name="Choi C."/>
            <person name="Clum A."/>
            <person name="Dos Santos R.A."/>
            <person name="Damasio A.R."/>
            <person name="Diallinas G."/>
            <person name="Emri T."/>
            <person name="Fekete E."/>
            <person name="Flipphi M."/>
            <person name="Freyberg S."/>
            <person name="Gallo A."/>
            <person name="Gournas C."/>
            <person name="Habgood R."/>
            <person name="Hainaut M."/>
            <person name="Harispe M.L."/>
            <person name="Henrissat B."/>
            <person name="Hilden K.S."/>
            <person name="Hope R."/>
            <person name="Hossain A."/>
            <person name="Karabika E."/>
            <person name="Karaffa L."/>
            <person name="Karanyi Z."/>
            <person name="Krasevec N."/>
            <person name="Kuo A."/>
            <person name="Kusch H."/>
            <person name="LaButti K."/>
            <person name="Lagendijk E.L."/>
            <person name="Lapidus A."/>
            <person name="Levasseur A."/>
            <person name="Lindquist E."/>
            <person name="Lipzen A."/>
            <person name="Logrieco A.F."/>
            <person name="MacCabe A."/>
            <person name="Maekelae M.R."/>
            <person name="Malavazi I."/>
            <person name="Melin P."/>
            <person name="Meyer V."/>
            <person name="Mielnichuk N."/>
            <person name="Miskei M."/>
            <person name="Molnar A.P."/>
            <person name="Mule G."/>
            <person name="Ngan C.Y."/>
            <person name="Orejas M."/>
            <person name="Orosz E."/>
            <person name="Ouedraogo J.P."/>
            <person name="Overkamp K.M."/>
            <person name="Park H.-S."/>
            <person name="Perrone G."/>
            <person name="Piumi F."/>
            <person name="Punt P.J."/>
            <person name="Ram A.F."/>
            <person name="Ramon A."/>
            <person name="Rauscher S."/>
            <person name="Record E."/>
            <person name="Riano-Pachon D.M."/>
            <person name="Robert V."/>
            <person name="Roehrig J."/>
            <person name="Ruller R."/>
            <person name="Salamov A."/>
            <person name="Salih N.S."/>
            <person name="Samson R.A."/>
            <person name="Sandor E."/>
            <person name="Sanguinetti M."/>
            <person name="Schuetze T."/>
            <person name="Sepcic K."/>
            <person name="Shelest E."/>
            <person name="Sherlock G."/>
            <person name="Sophianopoulou V."/>
            <person name="Squina F.M."/>
            <person name="Sun H."/>
            <person name="Susca A."/>
            <person name="Todd R.B."/>
            <person name="Tsang A."/>
            <person name="Unkles S.E."/>
            <person name="van de Wiele N."/>
            <person name="van Rossen-Uffink D."/>
            <person name="Oliveira J.V."/>
            <person name="Vesth T.C."/>
            <person name="Visser J."/>
            <person name="Yu J.-H."/>
            <person name="Zhou M."/>
            <person name="Andersen M.R."/>
            <person name="Archer D.B."/>
            <person name="Baker S.E."/>
            <person name="Benoit I."/>
            <person name="Brakhage A.A."/>
            <person name="Braus G.H."/>
            <person name="Fischer R."/>
            <person name="Frisvad J.C."/>
            <person name="Goldman G.H."/>
            <person name="Houbraken J."/>
            <person name="Oakley B."/>
            <person name="Pocsi I."/>
            <person name="Scazzocchio C."/>
            <person name="Seiboth B."/>
            <person name="vanKuyk P.A."/>
            <person name="Wortman J."/>
            <person name="Dyer P.S."/>
            <person name="Grigoriev I.V."/>
        </authorList>
    </citation>
    <scope>NUCLEOTIDE SEQUENCE [LARGE SCALE GENOMIC DNA]</scope>
    <source>
        <strain evidence="4">DTO 134E9</strain>
    </source>
</reference>
<evidence type="ECO:0008006" key="5">
    <source>
        <dbReference type="Google" id="ProtNLM"/>
    </source>
</evidence>
<dbReference type="RefSeq" id="XP_040690893.1">
    <property type="nucleotide sequence ID" value="XM_040832875.1"/>
</dbReference>
<feature type="region of interest" description="Disordered" evidence="1">
    <location>
        <begin position="79"/>
        <end position="109"/>
    </location>
</feature>
<dbReference type="STRING" id="1073089.A0A1L9RQY0"/>
<accession>A0A1L9RQY0</accession>
<feature type="compositionally biased region" description="Basic and acidic residues" evidence="1">
    <location>
        <begin position="99"/>
        <end position="108"/>
    </location>
</feature>
<dbReference type="PANTHER" id="PTHR33604:SF3">
    <property type="entry name" value="OSJNBA0004B13.7 PROTEIN"/>
    <property type="match status" value="1"/>
</dbReference>
<dbReference type="Proteomes" id="UP000184383">
    <property type="component" value="Unassembled WGS sequence"/>
</dbReference>
<feature type="transmembrane region" description="Helical" evidence="2">
    <location>
        <begin position="44"/>
        <end position="61"/>
    </location>
</feature>
<dbReference type="PANTHER" id="PTHR33604">
    <property type="entry name" value="OSJNBA0004B13.7 PROTEIN"/>
    <property type="match status" value="1"/>
</dbReference>
<keyword evidence="2" id="KW-0472">Membrane</keyword>
<evidence type="ECO:0000313" key="3">
    <source>
        <dbReference type="EMBL" id="OJJ37217.1"/>
    </source>
</evidence>
<sequence>MLPPRKPYLADEELGKKDDDHRPQSDRERLWQSKQWKTPRRRRILMTIVGLYLIYLFFHNMPTDLVPAAERYNPAIAQARQKGRTPTQSPVVPQQGPPPRDKDTKGGDTEGLYYDGPITFYALGKTLQRFKQPPNRHGTFANNAVVFAGSSLRSVSDLLPLACDMAGRKLNHIHFVLMGRDDVSVEGIQQVNGISDADCPINWHDARPDYAQWSIEARMEKSVMAGLGYVHSYIRPQVIITQGESWEDTFFWKGIQTKIQDIRTSHIALPSAARDLMWIAALDSSALQVWNDVHVEILIHAPSESSGSLIRLIKSLEKADYLGSTPSLTIELPLRVDPQLLNFLQSIQWPPQLSSKVTIRRRIQPHDMNSIESSIKTVEAFYPRDPSVSHLLVLSPQTELAPSFYHYLKYSLLNYKHSVRAKRFSSKLIGISLELPSSKPITNGEPFSPPVYPSSGSSQHIDGEPLPLFLWQAPSSNAALYFGDKWVELHSFLSNRLAIQEATGNSPSGKIISKKYPAVMEYILELIRARGYYMLYPSFPAKGTYSLATIHNDLYQAPEEFTHGHTPETTEMPDERIDDPSQPLTAESIEGLGSVEKPLGRASTTMALLDRFSLSLPEVDDLPLLSYRGDLMSGSMYDQDTKEYARKFRVLYGGCADEVSKDEASSDSLFCPLEG</sequence>
<feature type="compositionally biased region" description="Basic and acidic residues" evidence="1">
    <location>
        <begin position="13"/>
        <end position="31"/>
    </location>
</feature>
<dbReference type="VEuPathDB" id="FungiDB:ASPWEDRAFT_26623"/>
<keyword evidence="2" id="KW-1133">Transmembrane helix</keyword>
<evidence type="ECO:0000256" key="2">
    <source>
        <dbReference type="SAM" id="Phobius"/>
    </source>
</evidence>
<feature type="region of interest" description="Disordered" evidence="1">
    <location>
        <begin position="1"/>
        <end position="34"/>
    </location>
</feature>
<name>A0A1L9RQY0_ASPWE</name>
<gene>
    <name evidence="3" type="ORF">ASPWEDRAFT_26623</name>
</gene>
<dbReference type="GeneID" id="63748723"/>
<dbReference type="EMBL" id="KV878211">
    <property type="protein sequence ID" value="OJJ37217.1"/>
    <property type="molecule type" value="Genomic_DNA"/>
</dbReference>
<dbReference type="OrthoDB" id="5397682at2759"/>
<organism evidence="3 4">
    <name type="scientific">Aspergillus wentii DTO 134E9</name>
    <dbReference type="NCBI Taxonomy" id="1073089"/>
    <lineage>
        <taxon>Eukaryota</taxon>
        <taxon>Fungi</taxon>
        <taxon>Dikarya</taxon>
        <taxon>Ascomycota</taxon>
        <taxon>Pezizomycotina</taxon>
        <taxon>Eurotiomycetes</taxon>
        <taxon>Eurotiomycetidae</taxon>
        <taxon>Eurotiales</taxon>
        <taxon>Aspergillaceae</taxon>
        <taxon>Aspergillus</taxon>
        <taxon>Aspergillus subgen. Cremei</taxon>
    </lineage>
</organism>
<proteinExistence type="predicted"/>
<protein>
    <recommendedName>
        <fullName evidence="5">Glycosyltransferase 2</fullName>
    </recommendedName>
</protein>
<feature type="compositionally biased region" description="Low complexity" evidence="1">
    <location>
        <begin position="85"/>
        <end position="94"/>
    </location>
</feature>
<dbReference type="AlphaFoldDB" id="A0A1L9RQY0"/>
<evidence type="ECO:0000256" key="1">
    <source>
        <dbReference type="SAM" id="MobiDB-lite"/>
    </source>
</evidence>
<evidence type="ECO:0000313" key="4">
    <source>
        <dbReference type="Proteomes" id="UP000184383"/>
    </source>
</evidence>
<keyword evidence="2" id="KW-0812">Transmembrane</keyword>